<feature type="region of interest" description="Disordered" evidence="1">
    <location>
        <begin position="135"/>
        <end position="157"/>
    </location>
</feature>
<keyword evidence="3" id="KW-1185">Reference proteome</keyword>
<proteinExistence type="predicted"/>
<organism evidence="2 3">
    <name type="scientific">Plakobranchus ocellatus</name>
    <dbReference type="NCBI Taxonomy" id="259542"/>
    <lineage>
        <taxon>Eukaryota</taxon>
        <taxon>Metazoa</taxon>
        <taxon>Spiralia</taxon>
        <taxon>Lophotrochozoa</taxon>
        <taxon>Mollusca</taxon>
        <taxon>Gastropoda</taxon>
        <taxon>Heterobranchia</taxon>
        <taxon>Euthyneura</taxon>
        <taxon>Panpulmonata</taxon>
        <taxon>Sacoglossa</taxon>
        <taxon>Placobranchoidea</taxon>
        <taxon>Plakobranchidae</taxon>
        <taxon>Plakobranchus</taxon>
    </lineage>
</organism>
<accession>A0AAV3XYR5</accession>
<protein>
    <submittedName>
        <fullName evidence="2">Uncharacterized protein</fullName>
    </submittedName>
</protein>
<reference evidence="2 3" key="1">
    <citation type="journal article" date="2021" name="Elife">
        <title>Chloroplast acquisition without the gene transfer in kleptoplastic sea slugs, Plakobranchus ocellatus.</title>
        <authorList>
            <person name="Maeda T."/>
            <person name="Takahashi S."/>
            <person name="Yoshida T."/>
            <person name="Shimamura S."/>
            <person name="Takaki Y."/>
            <person name="Nagai Y."/>
            <person name="Toyoda A."/>
            <person name="Suzuki Y."/>
            <person name="Arimoto A."/>
            <person name="Ishii H."/>
            <person name="Satoh N."/>
            <person name="Nishiyama T."/>
            <person name="Hasebe M."/>
            <person name="Maruyama T."/>
            <person name="Minagawa J."/>
            <person name="Obokata J."/>
            <person name="Shigenobu S."/>
        </authorList>
    </citation>
    <scope>NUCLEOTIDE SEQUENCE [LARGE SCALE GENOMIC DNA]</scope>
</reference>
<dbReference type="AlphaFoldDB" id="A0AAV3XYR5"/>
<evidence type="ECO:0000313" key="3">
    <source>
        <dbReference type="Proteomes" id="UP000735302"/>
    </source>
</evidence>
<sequence>MERSEGEKGWKEGRRGRERLSWWQLPILAEAEAPTRVAIWYPCVSVSTVHLMTCSINSDRRDLHPHSFPPHPTHSSTTTTTPAPLSPLHRNQGSPFRAPRYPLIYARVCVSVSAFMTGACVLCLCRSLCDSAWSSRHNGRTRPGQSSLDRMETFRLK</sequence>
<feature type="region of interest" description="Disordered" evidence="1">
    <location>
        <begin position="63"/>
        <end position="86"/>
    </location>
</feature>
<comment type="caution">
    <text evidence="2">The sequence shown here is derived from an EMBL/GenBank/DDBJ whole genome shotgun (WGS) entry which is preliminary data.</text>
</comment>
<dbReference type="EMBL" id="BLXT01000298">
    <property type="protein sequence ID" value="GFN75779.1"/>
    <property type="molecule type" value="Genomic_DNA"/>
</dbReference>
<gene>
    <name evidence="2" type="ORF">PoB_000228500</name>
</gene>
<name>A0AAV3XYR5_9GAST</name>
<dbReference type="Proteomes" id="UP000735302">
    <property type="component" value="Unassembled WGS sequence"/>
</dbReference>
<evidence type="ECO:0000313" key="2">
    <source>
        <dbReference type="EMBL" id="GFN75779.1"/>
    </source>
</evidence>
<feature type="compositionally biased region" description="Low complexity" evidence="1">
    <location>
        <begin position="73"/>
        <end position="86"/>
    </location>
</feature>
<evidence type="ECO:0000256" key="1">
    <source>
        <dbReference type="SAM" id="MobiDB-lite"/>
    </source>
</evidence>